<dbReference type="PANTHER" id="PTHR11461:SF372">
    <property type="entry name" value="ACCESSORY GLAND PROTEIN ACP76A-RELATED"/>
    <property type="match status" value="1"/>
</dbReference>
<feature type="domain" description="Serpin" evidence="4">
    <location>
        <begin position="85"/>
        <end position="421"/>
    </location>
</feature>
<dbReference type="PANTHER" id="PTHR11461">
    <property type="entry name" value="SERINE PROTEASE INHIBITOR, SERPIN"/>
    <property type="match status" value="1"/>
</dbReference>
<dbReference type="Gene3D" id="2.30.39.10">
    <property type="entry name" value="Alpha-1-antitrypsin, domain 1"/>
    <property type="match status" value="1"/>
</dbReference>
<keyword evidence="5" id="KW-1185">Reference proteome</keyword>
<dbReference type="InterPro" id="IPR042185">
    <property type="entry name" value="Serpin_sf_2"/>
</dbReference>
<dbReference type="AlphaFoldDB" id="A0AB39Z474"/>
<protein>
    <submittedName>
        <fullName evidence="6">Serine protease inhibitor 42Dd-like</fullName>
    </submittedName>
</protein>
<dbReference type="PROSITE" id="PS00284">
    <property type="entry name" value="SERPIN"/>
    <property type="match status" value="1"/>
</dbReference>
<keyword evidence="1 6" id="KW-0646">Protease inhibitor</keyword>
<dbReference type="SUPFAM" id="SSF56574">
    <property type="entry name" value="Serpins"/>
    <property type="match status" value="1"/>
</dbReference>
<accession>A0AB39Z474</accession>
<dbReference type="GO" id="GO:0004867">
    <property type="term" value="F:serine-type endopeptidase inhibitor activity"/>
    <property type="evidence" value="ECO:0007669"/>
    <property type="project" value="UniProtKB-KW"/>
</dbReference>
<dbReference type="SMART" id="SM00093">
    <property type="entry name" value="SERPIN"/>
    <property type="match status" value="1"/>
</dbReference>
<evidence type="ECO:0000313" key="5">
    <source>
        <dbReference type="Proteomes" id="UP001652628"/>
    </source>
</evidence>
<organism evidence="5 6">
    <name type="scientific">Drosophila suzukii</name>
    <name type="common">Spotted-wing drosophila fruit fly</name>
    <dbReference type="NCBI Taxonomy" id="28584"/>
    <lineage>
        <taxon>Eukaryota</taxon>
        <taxon>Metazoa</taxon>
        <taxon>Ecdysozoa</taxon>
        <taxon>Arthropoda</taxon>
        <taxon>Hexapoda</taxon>
        <taxon>Insecta</taxon>
        <taxon>Pterygota</taxon>
        <taxon>Neoptera</taxon>
        <taxon>Endopterygota</taxon>
        <taxon>Diptera</taxon>
        <taxon>Brachycera</taxon>
        <taxon>Muscomorpha</taxon>
        <taxon>Ephydroidea</taxon>
        <taxon>Drosophilidae</taxon>
        <taxon>Drosophila</taxon>
        <taxon>Sophophora</taxon>
    </lineage>
</organism>
<dbReference type="InterPro" id="IPR023796">
    <property type="entry name" value="Serpin_dom"/>
</dbReference>
<dbReference type="GeneID" id="108008742"/>
<dbReference type="InterPro" id="IPR000215">
    <property type="entry name" value="Serpin_fam"/>
</dbReference>
<dbReference type="InterPro" id="IPR023795">
    <property type="entry name" value="Serpin_CS"/>
</dbReference>
<dbReference type="Pfam" id="PF00079">
    <property type="entry name" value="Serpin"/>
    <property type="match status" value="1"/>
</dbReference>
<evidence type="ECO:0000256" key="3">
    <source>
        <dbReference type="RuleBase" id="RU000411"/>
    </source>
</evidence>
<dbReference type="RefSeq" id="XP_016928129.3">
    <property type="nucleotide sequence ID" value="XM_017072640.4"/>
</dbReference>
<evidence type="ECO:0000313" key="6">
    <source>
        <dbReference type="RefSeq" id="XP_016928129.3"/>
    </source>
</evidence>
<evidence type="ECO:0000256" key="1">
    <source>
        <dbReference type="ARBA" id="ARBA00022690"/>
    </source>
</evidence>
<dbReference type="Proteomes" id="UP001652628">
    <property type="component" value="Chromosome 2R"/>
</dbReference>
<name>A0AB39Z474_DROSZ</name>
<sequence length="424" mass="48510">MGKFLPWGIFHVAWGIFFEPSDNRAQLWLIGLHLSHWHSGKDLVNTSQLQTKDARRKMQVVQKLVYLSTTVVLLVQLGRSNKFASQLYHQASRKNLHRNIVLSPASTNLALGSVYFGMKHCKELQAVMEQVAHGDIFLDDVTMVNRIFVDRDVPLLSGYQKKTAEINKWNADRVHFGDPQGASDAINDFIRLTTNHKMDNLFHHTRIKKNTKMVVANSAHFHGKWASVFSISNTRKRPFYQGNGFDIPVDTMETFGTFLWGESSDLDAEVVEVPYQNNQLSMLILMPRDSEKGLPELSNLINNTDLMKVARNLEQRMIHLLLPKFRVHSRIALESILKPLGVRSLFMNPNLIGLTGEKDKSYKINTMLHSSFIEISEFDSQSEKIEFKGRGEPIQFWANRPFIFAVKNPNHIYFIGHVAVPKVT</sequence>
<dbReference type="InterPro" id="IPR042178">
    <property type="entry name" value="Serpin_sf_1"/>
</dbReference>
<dbReference type="GO" id="GO:0005615">
    <property type="term" value="C:extracellular space"/>
    <property type="evidence" value="ECO:0007669"/>
    <property type="project" value="InterPro"/>
</dbReference>
<evidence type="ECO:0000259" key="4">
    <source>
        <dbReference type="SMART" id="SM00093"/>
    </source>
</evidence>
<evidence type="ECO:0000256" key="2">
    <source>
        <dbReference type="ARBA" id="ARBA00022900"/>
    </source>
</evidence>
<dbReference type="InterPro" id="IPR036186">
    <property type="entry name" value="Serpin_sf"/>
</dbReference>
<gene>
    <name evidence="6" type="primary">LOC108008742</name>
</gene>
<keyword evidence="2 6" id="KW-0722">Serine protease inhibitor</keyword>
<reference evidence="6" key="1">
    <citation type="submission" date="2025-08" db="UniProtKB">
        <authorList>
            <consortium name="RefSeq"/>
        </authorList>
    </citation>
    <scope>IDENTIFICATION</scope>
</reference>
<comment type="similarity">
    <text evidence="3">Belongs to the serpin family.</text>
</comment>
<proteinExistence type="inferred from homology"/>
<dbReference type="Gene3D" id="3.30.497.10">
    <property type="entry name" value="Antithrombin, subunit I, domain 2"/>
    <property type="match status" value="1"/>
</dbReference>